<protein>
    <submittedName>
        <fullName evidence="2">Uncharacterized protein</fullName>
    </submittedName>
</protein>
<feature type="region of interest" description="Disordered" evidence="1">
    <location>
        <begin position="16"/>
        <end position="37"/>
    </location>
</feature>
<evidence type="ECO:0000313" key="2">
    <source>
        <dbReference type="EMBL" id="KOX74611.1"/>
    </source>
</evidence>
<evidence type="ECO:0000256" key="1">
    <source>
        <dbReference type="SAM" id="MobiDB-lite"/>
    </source>
</evidence>
<accession>A0A0N0BGC9</accession>
<evidence type="ECO:0000313" key="3">
    <source>
        <dbReference type="Proteomes" id="UP000053105"/>
    </source>
</evidence>
<gene>
    <name evidence="2" type="ORF">WN51_00566</name>
</gene>
<name>A0A0N0BGC9_9HYME</name>
<sequence length="94" mass="10470">MNSLVLNRLTIQEERNCTATRQPHATSGGDLPGMQSRRTLRKKSVCELRAPTNVGFRVKADSEIVSAGVISPAVKMFLREKLANQVRNCNIPYE</sequence>
<dbReference type="Proteomes" id="UP000053105">
    <property type="component" value="Unassembled WGS sequence"/>
</dbReference>
<keyword evidence="3" id="KW-1185">Reference proteome</keyword>
<dbReference type="AlphaFoldDB" id="A0A0N0BGC9"/>
<dbReference type="EMBL" id="KQ435784">
    <property type="protein sequence ID" value="KOX74611.1"/>
    <property type="molecule type" value="Genomic_DNA"/>
</dbReference>
<organism evidence="2 3">
    <name type="scientific">Melipona quadrifasciata</name>
    <dbReference type="NCBI Taxonomy" id="166423"/>
    <lineage>
        <taxon>Eukaryota</taxon>
        <taxon>Metazoa</taxon>
        <taxon>Ecdysozoa</taxon>
        <taxon>Arthropoda</taxon>
        <taxon>Hexapoda</taxon>
        <taxon>Insecta</taxon>
        <taxon>Pterygota</taxon>
        <taxon>Neoptera</taxon>
        <taxon>Endopterygota</taxon>
        <taxon>Hymenoptera</taxon>
        <taxon>Apocrita</taxon>
        <taxon>Aculeata</taxon>
        <taxon>Apoidea</taxon>
        <taxon>Anthophila</taxon>
        <taxon>Apidae</taxon>
        <taxon>Melipona</taxon>
    </lineage>
</organism>
<reference evidence="2 3" key="1">
    <citation type="submission" date="2015-07" db="EMBL/GenBank/DDBJ databases">
        <title>The genome of Melipona quadrifasciata.</title>
        <authorList>
            <person name="Pan H."/>
            <person name="Kapheim K."/>
        </authorList>
    </citation>
    <scope>NUCLEOTIDE SEQUENCE [LARGE SCALE GENOMIC DNA]</scope>
    <source>
        <strain evidence="2">0111107301</strain>
        <tissue evidence="2">Whole body</tissue>
    </source>
</reference>
<proteinExistence type="predicted"/>